<proteinExistence type="inferred from homology"/>
<keyword evidence="5 10" id="KW-0418">Kinase</keyword>
<keyword evidence="6" id="KW-0067">ATP-binding</keyword>
<dbReference type="EC" id="2.7.2.4" evidence="2"/>
<dbReference type="GO" id="GO:0004072">
    <property type="term" value="F:aspartate kinase activity"/>
    <property type="evidence" value="ECO:0007669"/>
    <property type="project" value="UniProtKB-EC"/>
</dbReference>
<feature type="compositionally biased region" description="Polar residues" evidence="8">
    <location>
        <begin position="12"/>
        <end position="22"/>
    </location>
</feature>
<feature type="region of interest" description="Disordered" evidence="8">
    <location>
        <begin position="1"/>
        <end position="25"/>
    </location>
</feature>
<evidence type="ECO:0000256" key="2">
    <source>
        <dbReference type="ARBA" id="ARBA00013059"/>
    </source>
</evidence>
<evidence type="ECO:0000256" key="5">
    <source>
        <dbReference type="ARBA" id="ARBA00022777"/>
    </source>
</evidence>
<dbReference type="InterPro" id="IPR027795">
    <property type="entry name" value="CASTOR_ACT_dom"/>
</dbReference>
<evidence type="ECO:0000256" key="8">
    <source>
        <dbReference type="SAM" id="MobiDB-lite"/>
    </source>
</evidence>
<dbReference type="GO" id="GO:0009089">
    <property type="term" value="P:lysine biosynthetic process via diaminopimelate"/>
    <property type="evidence" value="ECO:0007669"/>
    <property type="project" value="TreeGrafter"/>
</dbReference>
<dbReference type="Gene3D" id="3.30.2130.10">
    <property type="entry name" value="VC0802-like"/>
    <property type="match status" value="1"/>
</dbReference>
<dbReference type="KEGG" id="ccz:CCALI_00509"/>
<dbReference type="PANTHER" id="PTHR21499:SF3">
    <property type="entry name" value="ASPARTOKINASE"/>
    <property type="match status" value="1"/>
</dbReference>
<dbReference type="GO" id="GO:0005524">
    <property type="term" value="F:ATP binding"/>
    <property type="evidence" value="ECO:0007669"/>
    <property type="project" value="UniProtKB-KW"/>
</dbReference>
<evidence type="ECO:0000256" key="6">
    <source>
        <dbReference type="ARBA" id="ARBA00022840"/>
    </source>
</evidence>
<comment type="catalytic activity">
    <reaction evidence="7">
        <text>L-aspartate + ATP = 4-phospho-L-aspartate + ADP</text>
        <dbReference type="Rhea" id="RHEA:23776"/>
        <dbReference type="ChEBI" id="CHEBI:29991"/>
        <dbReference type="ChEBI" id="CHEBI:30616"/>
        <dbReference type="ChEBI" id="CHEBI:57535"/>
        <dbReference type="ChEBI" id="CHEBI:456216"/>
        <dbReference type="EC" id="2.7.2.4"/>
    </reaction>
</comment>
<dbReference type="GO" id="GO:0009090">
    <property type="term" value="P:homoserine biosynthetic process"/>
    <property type="evidence" value="ECO:0007669"/>
    <property type="project" value="TreeGrafter"/>
</dbReference>
<accession>S0EVF8</accession>
<evidence type="ECO:0000256" key="1">
    <source>
        <dbReference type="ARBA" id="ARBA00010122"/>
    </source>
</evidence>
<dbReference type="HOGENOM" id="CLU_1394175_0_0_0"/>
<dbReference type="InParanoid" id="S0EVF8"/>
<organism evidence="10 11">
    <name type="scientific">Chthonomonas calidirosea (strain DSM 23976 / ICMP 18418 / T49)</name>
    <dbReference type="NCBI Taxonomy" id="1303518"/>
    <lineage>
        <taxon>Bacteria</taxon>
        <taxon>Bacillati</taxon>
        <taxon>Armatimonadota</taxon>
        <taxon>Chthonomonadia</taxon>
        <taxon>Chthonomonadales</taxon>
        <taxon>Chthonomonadaceae</taxon>
        <taxon>Chthonomonas</taxon>
    </lineage>
</organism>
<evidence type="ECO:0000256" key="3">
    <source>
        <dbReference type="ARBA" id="ARBA00022679"/>
    </source>
</evidence>
<keyword evidence="4" id="KW-0547">Nucleotide-binding</keyword>
<dbReference type="Proteomes" id="UP000014227">
    <property type="component" value="Chromosome I"/>
</dbReference>
<reference evidence="11" key="1">
    <citation type="submission" date="2013-03" db="EMBL/GenBank/DDBJ databases">
        <title>Genome sequence of Chthonomonas calidirosea, the first sequenced genome from the Armatimonadetes phylum (formally candidate division OP10).</title>
        <authorList>
            <person name="Lee K.C.Y."/>
            <person name="Morgan X.C."/>
            <person name="Dunfield P.F."/>
            <person name="Tamas I."/>
            <person name="Houghton K.M."/>
            <person name="Vyssotski M."/>
            <person name="Ryan J.L.J."/>
            <person name="Lagutin K."/>
            <person name="McDonald I.R."/>
            <person name="Stott M.B."/>
        </authorList>
    </citation>
    <scope>NUCLEOTIDE SEQUENCE [LARGE SCALE GENOMIC DNA]</scope>
    <source>
        <strain evidence="11">DSM 23976 / ICMP 18418 / T49</strain>
    </source>
</reference>
<dbReference type="EMBL" id="HF951689">
    <property type="protein sequence ID" value="CCW34342.1"/>
    <property type="molecule type" value="Genomic_DNA"/>
</dbReference>
<dbReference type="GO" id="GO:0005829">
    <property type="term" value="C:cytosol"/>
    <property type="evidence" value="ECO:0007669"/>
    <property type="project" value="TreeGrafter"/>
</dbReference>
<dbReference type="PANTHER" id="PTHR21499">
    <property type="entry name" value="ASPARTATE KINASE"/>
    <property type="match status" value="1"/>
</dbReference>
<dbReference type="SUPFAM" id="SSF55021">
    <property type="entry name" value="ACT-like"/>
    <property type="match status" value="2"/>
</dbReference>
<keyword evidence="3" id="KW-0808">Transferase</keyword>
<evidence type="ECO:0000313" key="11">
    <source>
        <dbReference type="Proteomes" id="UP000014227"/>
    </source>
</evidence>
<protein>
    <recommendedName>
        <fullName evidence="2">aspartate kinase</fullName>
        <ecNumber evidence="2">2.7.2.4</ecNumber>
    </recommendedName>
</protein>
<keyword evidence="11" id="KW-1185">Reference proteome</keyword>
<evidence type="ECO:0000259" key="9">
    <source>
        <dbReference type="Pfam" id="PF13840"/>
    </source>
</evidence>
<dbReference type="PATRIC" id="fig|1303518.3.peg.516"/>
<dbReference type="AlphaFoldDB" id="S0EVF8"/>
<evidence type="ECO:0000256" key="7">
    <source>
        <dbReference type="ARBA" id="ARBA00047872"/>
    </source>
</evidence>
<dbReference type="eggNOG" id="COG0527">
    <property type="taxonomic scope" value="Bacteria"/>
</dbReference>
<comment type="similarity">
    <text evidence="1">Belongs to the aspartokinase family.</text>
</comment>
<dbReference type="InterPro" id="IPR045865">
    <property type="entry name" value="ACT-like_dom_sf"/>
</dbReference>
<name>S0EVF8_CHTCT</name>
<dbReference type="Pfam" id="PF13840">
    <property type="entry name" value="ACT_7"/>
    <property type="match status" value="1"/>
</dbReference>
<sequence>MHKVTADAITMDQATSPSSSEPSRARDVFYERERGVYALRILRDVAHAVVRFPKADSRTDAIQNLFNTVAKAGIPLFLIKLHRSSVTFALAGAYLDRAAEVLQTAGYDVSTRRDLAMVTVVASSMREMAGIMVDIADALYEAGARIYEAGDSHDTVQCLIEADRVPAAIEQLCKVFHLDKSAIHEEHLPIQELPS</sequence>
<dbReference type="RefSeq" id="WP_016481904.1">
    <property type="nucleotide sequence ID" value="NC_021487.1"/>
</dbReference>
<gene>
    <name evidence="10" type="ORF">CCALI_00509</name>
</gene>
<feature type="domain" description="CASTOR ACT" evidence="9">
    <location>
        <begin position="112"/>
        <end position="173"/>
    </location>
</feature>
<evidence type="ECO:0000313" key="10">
    <source>
        <dbReference type="EMBL" id="CCW34342.1"/>
    </source>
</evidence>
<evidence type="ECO:0000256" key="4">
    <source>
        <dbReference type="ARBA" id="ARBA00022741"/>
    </source>
</evidence>
<dbReference type="STRING" id="454171.CP488_00644"/>